<feature type="compositionally biased region" description="Pro residues" evidence="4">
    <location>
        <begin position="31"/>
        <end position="48"/>
    </location>
</feature>
<dbReference type="EMBL" id="MU865349">
    <property type="protein sequence ID" value="KAK4226347.1"/>
    <property type="molecule type" value="Genomic_DNA"/>
</dbReference>
<dbReference type="Pfam" id="PF12328">
    <property type="entry name" value="Rpp20"/>
    <property type="match status" value="1"/>
</dbReference>
<dbReference type="GO" id="GO:0000171">
    <property type="term" value="F:ribonuclease MRP activity"/>
    <property type="evidence" value="ECO:0007669"/>
    <property type="project" value="TreeGrafter"/>
</dbReference>
<dbReference type="Proteomes" id="UP001301958">
    <property type="component" value="Unassembled WGS sequence"/>
</dbReference>
<dbReference type="PANTHER" id="PTHR28256:SF1">
    <property type="entry name" value="RIBONUCLEASES P_MRP PROTEIN SUBUNIT POP7"/>
    <property type="match status" value="1"/>
</dbReference>
<dbReference type="InterPro" id="IPR020241">
    <property type="entry name" value="RNase_P/MRP_Pop7_fungi"/>
</dbReference>
<organism evidence="5 6">
    <name type="scientific">Podospora fimiseda</name>
    <dbReference type="NCBI Taxonomy" id="252190"/>
    <lineage>
        <taxon>Eukaryota</taxon>
        <taxon>Fungi</taxon>
        <taxon>Dikarya</taxon>
        <taxon>Ascomycota</taxon>
        <taxon>Pezizomycotina</taxon>
        <taxon>Sordariomycetes</taxon>
        <taxon>Sordariomycetidae</taxon>
        <taxon>Sordariales</taxon>
        <taxon>Podosporaceae</taxon>
        <taxon>Podospora</taxon>
    </lineage>
</organism>
<evidence type="ECO:0000256" key="3">
    <source>
        <dbReference type="ARBA" id="ARBA00023242"/>
    </source>
</evidence>
<dbReference type="Gene3D" id="3.30.110.20">
    <property type="entry name" value="Alba-like domain"/>
    <property type="match status" value="1"/>
</dbReference>
<dbReference type="GO" id="GO:0001682">
    <property type="term" value="P:tRNA 5'-leader removal"/>
    <property type="evidence" value="ECO:0007669"/>
    <property type="project" value="InterPro"/>
</dbReference>
<comment type="caution">
    <text evidence="5">The sequence shown here is derived from an EMBL/GenBank/DDBJ whole genome shotgun (WGS) entry which is preliminary data.</text>
</comment>
<dbReference type="PANTHER" id="PTHR28256">
    <property type="entry name" value="RIBONUCLEASES P/MRP PROTEIN SUBUNIT POP7"/>
    <property type="match status" value="1"/>
</dbReference>
<feature type="compositionally biased region" description="Low complexity" evidence="4">
    <location>
        <begin position="12"/>
        <end position="21"/>
    </location>
</feature>
<sequence length="186" mass="20275">MSPTPPTPLPNNPSSKLPPLSKTHKIHKLPLPLPPPSTRSLNPRPPSFTTPDKSGYLPPPRLPSTIIIKVSSSASFISLLKRVRKALDKANTTNNKNPRRNTGNGIIEDAQDDVVMIASGKAIQKAVEVGVALGREGKGELVVVARTRSLDVVDEVVEEDEDEEEGEEERRVRGVSCLEVGVRWVR</sequence>
<comment type="subcellular location">
    <subcellularLocation>
        <location evidence="1">Nucleus</location>
    </subcellularLocation>
</comment>
<gene>
    <name evidence="5" type="ORF">QBC38DRAFT_231822</name>
</gene>
<evidence type="ECO:0000256" key="1">
    <source>
        <dbReference type="ARBA" id="ARBA00004123"/>
    </source>
</evidence>
<keyword evidence="6" id="KW-1185">Reference proteome</keyword>
<reference evidence="5" key="2">
    <citation type="submission" date="2023-05" db="EMBL/GenBank/DDBJ databases">
        <authorList>
            <consortium name="Lawrence Berkeley National Laboratory"/>
            <person name="Steindorff A."/>
            <person name="Hensen N."/>
            <person name="Bonometti L."/>
            <person name="Westerberg I."/>
            <person name="Brannstrom I.O."/>
            <person name="Guillou S."/>
            <person name="Cros-Aarteil S."/>
            <person name="Calhoun S."/>
            <person name="Haridas S."/>
            <person name="Kuo A."/>
            <person name="Mondo S."/>
            <person name="Pangilinan J."/>
            <person name="Riley R."/>
            <person name="Labutti K."/>
            <person name="Andreopoulos B."/>
            <person name="Lipzen A."/>
            <person name="Chen C."/>
            <person name="Yanf M."/>
            <person name="Daum C."/>
            <person name="Ng V."/>
            <person name="Clum A."/>
            <person name="Ohm R."/>
            <person name="Martin F."/>
            <person name="Silar P."/>
            <person name="Natvig D."/>
            <person name="Lalanne C."/>
            <person name="Gautier V."/>
            <person name="Ament-Velasquez S.L."/>
            <person name="Kruys A."/>
            <person name="Hutchinson M.I."/>
            <person name="Powell A.J."/>
            <person name="Barry K."/>
            <person name="Miller A.N."/>
            <person name="Grigoriev I.V."/>
            <person name="Debuchy R."/>
            <person name="Gladieux P."/>
            <person name="Thoren M.H."/>
            <person name="Johannesson H."/>
        </authorList>
    </citation>
    <scope>NUCLEOTIDE SEQUENCE</scope>
    <source>
        <strain evidence="5">CBS 990.96</strain>
    </source>
</reference>
<dbReference type="GO" id="GO:0004526">
    <property type="term" value="F:ribonuclease P activity"/>
    <property type="evidence" value="ECO:0007669"/>
    <property type="project" value="TreeGrafter"/>
</dbReference>
<dbReference type="InterPro" id="IPR014612">
    <property type="entry name" value="Pop7/Rpp20"/>
</dbReference>
<evidence type="ECO:0000256" key="4">
    <source>
        <dbReference type="SAM" id="MobiDB-lite"/>
    </source>
</evidence>
<evidence type="ECO:0000256" key="2">
    <source>
        <dbReference type="ARBA" id="ARBA00022694"/>
    </source>
</evidence>
<accession>A0AAN7BN30</accession>
<feature type="region of interest" description="Disordered" evidence="4">
    <location>
        <begin position="1"/>
        <end position="59"/>
    </location>
</feature>
<dbReference type="GO" id="GO:0000172">
    <property type="term" value="C:ribonuclease MRP complex"/>
    <property type="evidence" value="ECO:0007669"/>
    <property type="project" value="InterPro"/>
</dbReference>
<dbReference type="GO" id="GO:0005655">
    <property type="term" value="C:nucleolar ribonuclease P complex"/>
    <property type="evidence" value="ECO:0007669"/>
    <property type="project" value="InterPro"/>
</dbReference>
<evidence type="ECO:0000313" key="5">
    <source>
        <dbReference type="EMBL" id="KAK4226347.1"/>
    </source>
</evidence>
<dbReference type="GO" id="GO:0000294">
    <property type="term" value="P:nuclear-transcribed mRNA catabolic process, RNase MRP-dependent"/>
    <property type="evidence" value="ECO:0007669"/>
    <property type="project" value="TreeGrafter"/>
</dbReference>
<protein>
    <submittedName>
        <fullName evidence="5">Ribonucleases P/MRP protein subunit POP7</fullName>
    </submittedName>
</protein>
<evidence type="ECO:0000313" key="6">
    <source>
        <dbReference type="Proteomes" id="UP001301958"/>
    </source>
</evidence>
<keyword evidence="3" id="KW-0539">Nucleus</keyword>
<dbReference type="InterPro" id="IPR036882">
    <property type="entry name" value="Alba-like_dom_sf"/>
</dbReference>
<proteinExistence type="predicted"/>
<dbReference type="GO" id="GO:0034965">
    <property type="term" value="P:intronic box C/D snoRNA processing"/>
    <property type="evidence" value="ECO:0007669"/>
    <property type="project" value="TreeGrafter"/>
</dbReference>
<reference evidence="5" key="1">
    <citation type="journal article" date="2023" name="Mol. Phylogenet. Evol.">
        <title>Genome-scale phylogeny and comparative genomics of the fungal order Sordariales.</title>
        <authorList>
            <person name="Hensen N."/>
            <person name="Bonometti L."/>
            <person name="Westerberg I."/>
            <person name="Brannstrom I.O."/>
            <person name="Guillou S."/>
            <person name="Cros-Aarteil S."/>
            <person name="Calhoun S."/>
            <person name="Haridas S."/>
            <person name="Kuo A."/>
            <person name="Mondo S."/>
            <person name="Pangilinan J."/>
            <person name="Riley R."/>
            <person name="LaButti K."/>
            <person name="Andreopoulos B."/>
            <person name="Lipzen A."/>
            <person name="Chen C."/>
            <person name="Yan M."/>
            <person name="Daum C."/>
            <person name="Ng V."/>
            <person name="Clum A."/>
            <person name="Steindorff A."/>
            <person name="Ohm R.A."/>
            <person name="Martin F."/>
            <person name="Silar P."/>
            <person name="Natvig D.O."/>
            <person name="Lalanne C."/>
            <person name="Gautier V."/>
            <person name="Ament-Velasquez S.L."/>
            <person name="Kruys A."/>
            <person name="Hutchinson M.I."/>
            <person name="Powell A.J."/>
            <person name="Barry K."/>
            <person name="Miller A.N."/>
            <person name="Grigoriev I.V."/>
            <person name="Debuchy R."/>
            <person name="Gladieux P."/>
            <person name="Hiltunen Thoren M."/>
            <person name="Johannesson H."/>
        </authorList>
    </citation>
    <scope>NUCLEOTIDE SEQUENCE</scope>
    <source>
        <strain evidence="5">CBS 990.96</strain>
    </source>
</reference>
<dbReference type="GO" id="GO:0003723">
    <property type="term" value="F:RNA binding"/>
    <property type="evidence" value="ECO:0007669"/>
    <property type="project" value="TreeGrafter"/>
</dbReference>
<keyword evidence="2" id="KW-0819">tRNA processing</keyword>
<name>A0AAN7BN30_9PEZI</name>
<feature type="compositionally biased region" description="Pro residues" evidence="4">
    <location>
        <begin position="1"/>
        <end position="11"/>
    </location>
</feature>
<dbReference type="GO" id="GO:0006364">
    <property type="term" value="P:rRNA processing"/>
    <property type="evidence" value="ECO:0007669"/>
    <property type="project" value="TreeGrafter"/>
</dbReference>
<dbReference type="AlphaFoldDB" id="A0AAN7BN30"/>